<dbReference type="Pfam" id="PF14217">
    <property type="entry name" value="DUF4327"/>
    <property type="match status" value="1"/>
</dbReference>
<accession>A0ABY5AKV3</accession>
<protein>
    <submittedName>
        <fullName evidence="1">DUF4327 family protein</fullName>
    </submittedName>
</protein>
<sequence>MNHQVIHPMVKVQRQVRSLVDSQIVKPEDRIWKIAFLFGDDWTRIKQELLEFEFSMQDPLSELLAVEVWEEEDE</sequence>
<name>A0ABY5AKV3_9CYAN</name>
<proteinExistence type="predicted"/>
<evidence type="ECO:0000313" key="2">
    <source>
        <dbReference type="Proteomes" id="UP001056708"/>
    </source>
</evidence>
<evidence type="ECO:0000313" key="1">
    <source>
        <dbReference type="EMBL" id="USR89833.1"/>
    </source>
</evidence>
<gene>
    <name evidence="1" type="ORF">NEA10_13300</name>
</gene>
<keyword evidence="2" id="KW-1185">Reference proteome</keyword>
<dbReference type="RefSeq" id="WP_252661073.1">
    <property type="nucleotide sequence ID" value="NZ_CP098611.1"/>
</dbReference>
<dbReference type="EMBL" id="CP098611">
    <property type="protein sequence ID" value="USR89833.1"/>
    <property type="molecule type" value="Genomic_DNA"/>
</dbReference>
<dbReference type="Proteomes" id="UP001056708">
    <property type="component" value="Chromosome"/>
</dbReference>
<dbReference type="InterPro" id="IPR025477">
    <property type="entry name" value="DUF4327"/>
</dbReference>
<organism evidence="1 2">
    <name type="scientific">Phormidium yuhuli AB48</name>
    <dbReference type="NCBI Taxonomy" id="2940671"/>
    <lineage>
        <taxon>Bacteria</taxon>
        <taxon>Bacillati</taxon>
        <taxon>Cyanobacteriota</taxon>
        <taxon>Cyanophyceae</taxon>
        <taxon>Oscillatoriophycideae</taxon>
        <taxon>Oscillatoriales</taxon>
        <taxon>Oscillatoriaceae</taxon>
        <taxon>Phormidium</taxon>
        <taxon>Phormidium yuhuli</taxon>
    </lineage>
</organism>
<reference evidence="1" key="1">
    <citation type="submission" date="2022-06" db="EMBL/GenBank/DDBJ databases">
        <title>Genome sequence of Phormidium yuhuli AB48 isolated from an industrial photobioreactor environment.</title>
        <authorList>
            <person name="Qiu Y."/>
            <person name="Noonan A.J.C."/>
            <person name="Dofher K."/>
            <person name="Koch M."/>
            <person name="Kieft B."/>
            <person name="Lin X."/>
            <person name="Ziels R.M."/>
            <person name="Hallam S.J."/>
        </authorList>
    </citation>
    <scope>NUCLEOTIDE SEQUENCE</scope>
    <source>
        <strain evidence="1">AB48</strain>
    </source>
</reference>